<keyword evidence="3" id="KW-1185">Reference proteome</keyword>
<dbReference type="Gene3D" id="3.40.50.1820">
    <property type="entry name" value="alpha/beta hydrolase"/>
    <property type="match status" value="2"/>
</dbReference>
<dbReference type="GO" id="GO:0016020">
    <property type="term" value="C:membrane"/>
    <property type="evidence" value="ECO:0007669"/>
    <property type="project" value="TreeGrafter"/>
</dbReference>
<name>A0A2J6QPY0_9HELO</name>
<dbReference type="PANTHER" id="PTHR43798:SF33">
    <property type="entry name" value="HYDROLASE, PUTATIVE (AFU_ORTHOLOGUE AFUA_2G14860)-RELATED"/>
    <property type="match status" value="1"/>
</dbReference>
<dbReference type="GO" id="GO:0016787">
    <property type="term" value="F:hydrolase activity"/>
    <property type="evidence" value="ECO:0007669"/>
    <property type="project" value="UniProtKB-KW"/>
</dbReference>
<dbReference type="SUPFAM" id="SSF53474">
    <property type="entry name" value="alpha/beta-Hydrolases"/>
    <property type="match status" value="1"/>
</dbReference>
<reference evidence="2 3" key="1">
    <citation type="submission" date="2016-05" db="EMBL/GenBank/DDBJ databases">
        <title>A degradative enzymes factory behind the ericoid mycorrhizal symbiosis.</title>
        <authorList>
            <consortium name="DOE Joint Genome Institute"/>
            <person name="Martino E."/>
            <person name="Morin E."/>
            <person name="Grelet G."/>
            <person name="Kuo A."/>
            <person name="Kohler A."/>
            <person name="Daghino S."/>
            <person name="Barry K."/>
            <person name="Choi C."/>
            <person name="Cichocki N."/>
            <person name="Clum A."/>
            <person name="Copeland A."/>
            <person name="Hainaut M."/>
            <person name="Haridas S."/>
            <person name="Labutti K."/>
            <person name="Lindquist E."/>
            <person name="Lipzen A."/>
            <person name="Khouja H.-R."/>
            <person name="Murat C."/>
            <person name="Ohm R."/>
            <person name="Olson A."/>
            <person name="Spatafora J."/>
            <person name="Veneault-Fourrey C."/>
            <person name="Henrissat B."/>
            <person name="Grigoriev I."/>
            <person name="Martin F."/>
            <person name="Perotto S."/>
        </authorList>
    </citation>
    <scope>NUCLEOTIDE SEQUENCE [LARGE SCALE GENOMIC DNA]</scope>
    <source>
        <strain evidence="2 3">UAMH 7357</strain>
    </source>
</reference>
<proteinExistence type="predicted"/>
<evidence type="ECO:0000313" key="2">
    <source>
        <dbReference type="EMBL" id="PMD28327.1"/>
    </source>
</evidence>
<evidence type="ECO:0000313" key="3">
    <source>
        <dbReference type="Proteomes" id="UP000235672"/>
    </source>
</evidence>
<dbReference type="Proteomes" id="UP000235672">
    <property type="component" value="Unassembled WGS sequence"/>
</dbReference>
<feature type="domain" description="AB hydrolase-1" evidence="1">
    <location>
        <begin position="28"/>
        <end position="84"/>
    </location>
</feature>
<evidence type="ECO:0000259" key="1">
    <source>
        <dbReference type="Pfam" id="PF00561"/>
    </source>
</evidence>
<gene>
    <name evidence="2" type="ORF">NA56DRAFT_696098</name>
</gene>
<dbReference type="InterPro" id="IPR050266">
    <property type="entry name" value="AB_hydrolase_sf"/>
</dbReference>
<organism evidence="2 3">
    <name type="scientific">Hyaloscypha hepaticicola</name>
    <dbReference type="NCBI Taxonomy" id="2082293"/>
    <lineage>
        <taxon>Eukaryota</taxon>
        <taxon>Fungi</taxon>
        <taxon>Dikarya</taxon>
        <taxon>Ascomycota</taxon>
        <taxon>Pezizomycotina</taxon>
        <taxon>Leotiomycetes</taxon>
        <taxon>Helotiales</taxon>
        <taxon>Hyaloscyphaceae</taxon>
        <taxon>Hyaloscypha</taxon>
    </lineage>
</organism>
<dbReference type="InterPro" id="IPR029058">
    <property type="entry name" value="AB_hydrolase_fold"/>
</dbReference>
<dbReference type="InterPro" id="IPR000073">
    <property type="entry name" value="AB_hydrolase_1"/>
</dbReference>
<dbReference type="EMBL" id="KZ613464">
    <property type="protein sequence ID" value="PMD28327.1"/>
    <property type="molecule type" value="Genomic_DNA"/>
</dbReference>
<sequence length="175" mass="19157">MKHFSTYQVDPATILHVTSSGTHDSVKPTLLFLHFWGGSSRTYFSTISHLSPKFHCIAVDFRGWGSSTGPAMPTLYSTSLVEDMLKGNKSAKAAWPEHAMGEDIVEQAEKINVPVLVIGGGKDIVEPVDRLRKEVLGRISGAELEVIEGSGHLLPVEYPELVARNIEDFTARIIA</sequence>
<accession>A0A2J6QPY0</accession>
<protein>
    <submittedName>
        <fullName evidence="2">Alpha/beta-hydrolase</fullName>
    </submittedName>
</protein>
<dbReference type="OrthoDB" id="190201at2759"/>
<dbReference type="STRING" id="1745343.A0A2J6QPY0"/>
<dbReference type="Pfam" id="PF00561">
    <property type="entry name" value="Abhydrolase_1"/>
    <property type="match status" value="1"/>
</dbReference>
<keyword evidence="2" id="KW-0378">Hydrolase</keyword>
<dbReference type="PANTHER" id="PTHR43798">
    <property type="entry name" value="MONOACYLGLYCEROL LIPASE"/>
    <property type="match status" value="1"/>
</dbReference>
<dbReference type="AlphaFoldDB" id="A0A2J6QPY0"/>